<organism evidence="1 2">
    <name type="scientific">Pseudanabaena catenata USMAC16</name>
    <dbReference type="NCBI Taxonomy" id="1855837"/>
    <lineage>
        <taxon>Bacteria</taxon>
        <taxon>Bacillati</taxon>
        <taxon>Cyanobacteriota</taxon>
        <taxon>Cyanophyceae</taxon>
        <taxon>Pseudanabaenales</taxon>
        <taxon>Pseudanabaenaceae</taxon>
        <taxon>Pseudanabaena</taxon>
    </lineage>
</organism>
<reference evidence="1" key="1">
    <citation type="submission" date="2019-05" db="EMBL/GenBank/DDBJ databases">
        <title>Whole genome sequencing of Pseudanabaena catenata USMAC16.</title>
        <authorList>
            <person name="Khan Z."/>
            <person name="Omar W.M."/>
            <person name="Convey P."/>
            <person name="Merican F."/>
            <person name="Najimudin N."/>
        </authorList>
    </citation>
    <scope>NUCLEOTIDE SEQUENCE</scope>
    <source>
        <strain evidence="1">USMAC16</strain>
    </source>
</reference>
<dbReference type="EMBL" id="VBTY01000080">
    <property type="protein sequence ID" value="MDG3495083.1"/>
    <property type="molecule type" value="Genomic_DNA"/>
</dbReference>
<name>A0A9X4M7E0_9CYAN</name>
<sequence>MGYLTVISETGFPHAACLFEYAEVKTWCGFKPKIPKFPAFWGYVDRSDRGIYIKKSIRFEIPDRTLQKAISILEDKYTDHWYAIWFGIDCIDFAIEAAKLCELRIPEQKKLFPCELIHDLQKLNF</sequence>
<proteinExistence type="predicted"/>
<dbReference type="RefSeq" id="WP_009627194.1">
    <property type="nucleotide sequence ID" value="NZ_VBTY01000080.1"/>
</dbReference>
<keyword evidence="2" id="KW-1185">Reference proteome</keyword>
<evidence type="ECO:0000313" key="2">
    <source>
        <dbReference type="Proteomes" id="UP001152872"/>
    </source>
</evidence>
<dbReference type="AlphaFoldDB" id="A0A9X4M7E0"/>
<gene>
    <name evidence="1" type="ORF">FEV09_10990</name>
</gene>
<comment type="caution">
    <text evidence="1">The sequence shown here is derived from an EMBL/GenBank/DDBJ whole genome shotgun (WGS) entry which is preliminary data.</text>
</comment>
<evidence type="ECO:0000313" key="1">
    <source>
        <dbReference type="EMBL" id="MDG3495083.1"/>
    </source>
</evidence>
<dbReference type="Proteomes" id="UP001152872">
    <property type="component" value="Unassembled WGS sequence"/>
</dbReference>
<accession>A0A9X4M7E0</accession>
<protein>
    <submittedName>
        <fullName evidence="1">Uncharacterized protein</fullName>
    </submittedName>
</protein>